<evidence type="ECO:0000256" key="1">
    <source>
        <dbReference type="SAM" id="Phobius"/>
    </source>
</evidence>
<evidence type="ECO:0000313" key="3">
    <source>
        <dbReference type="Proteomes" id="UP000799444"/>
    </source>
</evidence>
<dbReference type="Proteomes" id="UP000799444">
    <property type="component" value="Unassembled WGS sequence"/>
</dbReference>
<dbReference type="EMBL" id="ML996147">
    <property type="protein sequence ID" value="KAF2734474.1"/>
    <property type="molecule type" value="Genomic_DNA"/>
</dbReference>
<keyword evidence="1" id="KW-1133">Transmembrane helix</keyword>
<name>A0A9P4V1F9_9PLEO</name>
<gene>
    <name evidence="2" type="ORF">EJ04DRAFT_244737</name>
</gene>
<keyword evidence="1" id="KW-0472">Membrane</keyword>
<feature type="transmembrane region" description="Helical" evidence="1">
    <location>
        <begin position="80"/>
        <end position="99"/>
    </location>
</feature>
<keyword evidence="3" id="KW-1185">Reference proteome</keyword>
<reference evidence="2" key="1">
    <citation type="journal article" date="2020" name="Stud. Mycol.">
        <title>101 Dothideomycetes genomes: a test case for predicting lifestyles and emergence of pathogens.</title>
        <authorList>
            <person name="Haridas S."/>
            <person name="Albert R."/>
            <person name="Binder M."/>
            <person name="Bloem J."/>
            <person name="Labutti K."/>
            <person name="Salamov A."/>
            <person name="Andreopoulos B."/>
            <person name="Baker S."/>
            <person name="Barry K."/>
            <person name="Bills G."/>
            <person name="Bluhm B."/>
            <person name="Cannon C."/>
            <person name="Castanera R."/>
            <person name="Culley D."/>
            <person name="Daum C."/>
            <person name="Ezra D."/>
            <person name="Gonzalez J."/>
            <person name="Henrissat B."/>
            <person name="Kuo A."/>
            <person name="Liang C."/>
            <person name="Lipzen A."/>
            <person name="Lutzoni F."/>
            <person name="Magnuson J."/>
            <person name="Mondo S."/>
            <person name="Nolan M."/>
            <person name="Ohm R."/>
            <person name="Pangilinan J."/>
            <person name="Park H.-J."/>
            <person name="Ramirez L."/>
            <person name="Alfaro M."/>
            <person name="Sun H."/>
            <person name="Tritt A."/>
            <person name="Yoshinaga Y."/>
            <person name="Zwiers L.-H."/>
            <person name="Turgeon B."/>
            <person name="Goodwin S."/>
            <person name="Spatafora J."/>
            <person name="Crous P."/>
            <person name="Grigoriev I."/>
        </authorList>
    </citation>
    <scope>NUCLEOTIDE SEQUENCE</scope>
    <source>
        <strain evidence="2">CBS 125425</strain>
    </source>
</reference>
<protein>
    <submittedName>
        <fullName evidence="2">Uncharacterized protein</fullName>
    </submittedName>
</protein>
<keyword evidence="1" id="KW-0812">Transmembrane</keyword>
<proteinExistence type="predicted"/>
<sequence>MISHYSLIVLPPHTPWYSAQAWADANLKHCRRRRGNRIWNPLLHFPLLYFHDVKTYSSTAVLPLRPSIGTKANPTSTHRILSLSVFLGLVFLRMLIFSTSPF</sequence>
<accession>A0A9P4V1F9</accession>
<comment type="caution">
    <text evidence="2">The sequence shown here is derived from an EMBL/GenBank/DDBJ whole genome shotgun (WGS) entry which is preliminary data.</text>
</comment>
<evidence type="ECO:0000313" key="2">
    <source>
        <dbReference type="EMBL" id="KAF2734474.1"/>
    </source>
</evidence>
<organism evidence="2 3">
    <name type="scientific">Polyplosphaeria fusca</name>
    <dbReference type="NCBI Taxonomy" id="682080"/>
    <lineage>
        <taxon>Eukaryota</taxon>
        <taxon>Fungi</taxon>
        <taxon>Dikarya</taxon>
        <taxon>Ascomycota</taxon>
        <taxon>Pezizomycotina</taxon>
        <taxon>Dothideomycetes</taxon>
        <taxon>Pleosporomycetidae</taxon>
        <taxon>Pleosporales</taxon>
        <taxon>Tetraplosphaeriaceae</taxon>
        <taxon>Polyplosphaeria</taxon>
    </lineage>
</organism>
<dbReference type="AlphaFoldDB" id="A0A9P4V1F9"/>